<dbReference type="PANTHER" id="PTHR12147:SF26">
    <property type="entry name" value="PEPTIDASE M28 DOMAIN-CONTAINING PROTEIN"/>
    <property type="match status" value="1"/>
</dbReference>
<dbReference type="SUPFAM" id="SSF53187">
    <property type="entry name" value="Zn-dependent exopeptidases"/>
    <property type="match status" value="1"/>
</dbReference>
<dbReference type="InterPro" id="IPR045175">
    <property type="entry name" value="M28_fam"/>
</dbReference>
<evidence type="ECO:0000313" key="5">
    <source>
        <dbReference type="EMBL" id="CAD7231251.1"/>
    </source>
</evidence>
<name>A0A7R8WLK5_9CRUS</name>
<evidence type="ECO:0000259" key="4">
    <source>
        <dbReference type="Pfam" id="PF04389"/>
    </source>
</evidence>
<dbReference type="OrthoDB" id="6341206at2759"/>
<accession>A0A7R8WLK5</accession>
<evidence type="ECO:0000256" key="3">
    <source>
        <dbReference type="SAM" id="MobiDB-lite"/>
    </source>
</evidence>
<protein>
    <recommendedName>
        <fullName evidence="4">Peptidase M28 domain-containing protein</fullName>
    </recommendedName>
</protein>
<proteinExistence type="inferred from homology"/>
<dbReference type="PANTHER" id="PTHR12147">
    <property type="entry name" value="METALLOPEPTIDASE M28 FAMILY MEMBER"/>
    <property type="match status" value="1"/>
</dbReference>
<comment type="cofactor">
    <cofactor evidence="1">
        <name>Zn(2+)</name>
        <dbReference type="ChEBI" id="CHEBI:29105"/>
    </cofactor>
</comment>
<feature type="region of interest" description="Disordered" evidence="3">
    <location>
        <begin position="525"/>
        <end position="549"/>
    </location>
</feature>
<dbReference type="AlphaFoldDB" id="A0A7R8WLK5"/>
<dbReference type="Gene3D" id="3.40.630.10">
    <property type="entry name" value="Zn peptidases"/>
    <property type="match status" value="1"/>
</dbReference>
<sequence>FTQAEGLNIIAIHNQTSVWNTPQDAPLVIGAHYDTDADGDGVDNNGSGVLAMLLAAKEIAKFKDLTRSVIFAAFDLQLKEHEHPTASKVGSGEFVNAFLGPLLLKNNARLDGAIILDGIMNYDNIMNSQSLPEGFPETFPETYEALVANTMKGNFLLAIHSHQQQDVDFVRKVKKYWDKSMHSSEKYRLYETFIEPVGTSTEAKEEFMKQDHLNFWSYYPNGELMHLPAILLTDTGYWRATRDGCGARRSSGRIINDGEGGSGSNYGCQLSSFLNEDRVNFLQKSVETIIDLAVEGADRGGVYVKVKYVKLKYVKMTYVKVEYVKVKYVKLKYVKVEYVKLKYVKVEYVKVECVKVKYVKLKYVKVKYVKLKYVKVKYVKLKYVKVEYVKVEYVKVKYVKVKWGQRFSTTFSLVSNRTAVHGSLNGTPLIDHANHEFRHAEDTFMLTCSCTSESGHVVLYVSIETRGLVRQHRDTWSRSSASGHGVSFVSIGTRGLVRQHRDTGSRSSASGHVVSFASIETRGLVRQHRDTGSRSSASGHVVSFVSHRS</sequence>
<evidence type="ECO:0000256" key="1">
    <source>
        <dbReference type="ARBA" id="ARBA00001947"/>
    </source>
</evidence>
<gene>
    <name evidence="5" type="ORF">CTOB1V02_LOCUS9103</name>
</gene>
<evidence type="ECO:0000256" key="2">
    <source>
        <dbReference type="ARBA" id="ARBA00005634"/>
    </source>
</evidence>
<reference evidence="5" key="1">
    <citation type="submission" date="2020-11" db="EMBL/GenBank/DDBJ databases">
        <authorList>
            <person name="Tran Van P."/>
        </authorList>
    </citation>
    <scope>NUCLEOTIDE SEQUENCE</scope>
</reference>
<dbReference type="Pfam" id="PF04389">
    <property type="entry name" value="Peptidase_M28"/>
    <property type="match status" value="1"/>
</dbReference>
<comment type="similarity">
    <text evidence="2">Belongs to the peptidase M28 family. M28B subfamily.</text>
</comment>
<feature type="domain" description="Peptidase M28" evidence="4">
    <location>
        <begin position="9"/>
        <end position="128"/>
    </location>
</feature>
<organism evidence="5">
    <name type="scientific">Cyprideis torosa</name>
    <dbReference type="NCBI Taxonomy" id="163714"/>
    <lineage>
        <taxon>Eukaryota</taxon>
        <taxon>Metazoa</taxon>
        <taxon>Ecdysozoa</taxon>
        <taxon>Arthropoda</taxon>
        <taxon>Crustacea</taxon>
        <taxon>Oligostraca</taxon>
        <taxon>Ostracoda</taxon>
        <taxon>Podocopa</taxon>
        <taxon>Podocopida</taxon>
        <taxon>Cytherocopina</taxon>
        <taxon>Cytheroidea</taxon>
        <taxon>Cytherideidae</taxon>
        <taxon>Cyprideis</taxon>
    </lineage>
</organism>
<dbReference type="InterPro" id="IPR007484">
    <property type="entry name" value="Peptidase_M28"/>
</dbReference>
<dbReference type="GO" id="GO:0006508">
    <property type="term" value="P:proteolysis"/>
    <property type="evidence" value="ECO:0007669"/>
    <property type="project" value="InterPro"/>
</dbReference>
<dbReference type="EMBL" id="OB663322">
    <property type="protein sequence ID" value="CAD7231251.1"/>
    <property type="molecule type" value="Genomic_DNA"/>
</dbReference>
<feature type="non-terminal residue" evidence="5">
    <location>
        <position position="1"/>
    </location>
</feature>
<dbReference type="GO" id="GO:0008235">
    <property type="term" value="F:metalloexopeptidase activity"/>
    <property type="evidence" value="ECO:0007669"/>
    <property type="project" value="InterPro"/>
</dbReference>